<reference evidence="1" key="1">
    <citation type="journal article" date="2020" name="Stud. Mycol.">
        <title>101 Dothideomycetes genomes: a test case for predicting lifestyles and emergence of pathogens.</title>
        <authorList>
            <person name="Haridas S."/>
            <person name="Albert R."/>
            <person name="Binder M."/>
            <person name="Bloem J."/>
            <person name="Labutti K."/>
            <person name="Salamov A."/>
            <person name="Andreopoulos B."/>
            <person name="Baker S."/>
            <person name="Barry K."/>
            <person name="Bills G."/>
            <person name="Bluhm B."/>
            <person name="Cannon C."/>
            <person name="Castanera R."/>
            <person name="Culley D."/>
            <person name="Daum C."/>
            <person name="Ezra D."/>
            <person name="Gonzalez J."/>
            <person name="Henrissat B."/>
            <person name="Kuo A."/>
            <person name="Liang C."/>
            <person name="Lipzen A."/>
            <person name="Lutzoni F."/>
            <person name="Magnuson J."/>
            <person name="Mondo S."/>
            <person name="Nolan M."/>
            <person name="Ohm R."/>
            <person name="Pangilinan J."/>
            <person name="Park H.-J."/>
            <person name="Ramirez L."/>
            <person name="Alfaro M."/>
            <person name="Sun H."/>
            <person name="Tritt A."/>
            <person name="Yoshinaga Y."/>
            <person name="Zwiers L.-H."/>
            <person name="Turgeon B."/>
            <person name="Goodwin S."/>
            <person name="Spatafora J."/>
            <person name="Crous P."/>
            <person name="Grigoriev I."/>
        </authorList>
    </citation>
    <scope>NUCLEOTIDE SEQUENCE</scope>
    <source>
        <strain evidence="1">CBS 109.77</strain>
    </source>
</reference>
<proteinExistence type="predicted"/>
<dbReference type="Proteomes" id="UP000799757">
    <property type="component" value="Unassembled WGS sequence"/>
</dbReference>
<organism evidence="1 2">
    <name type="scientific">Melanomma pulvis-pyrius CBS 109.77</name>
    <dbReference type="NCBI Taxonomy" id="1314802"/>
    <lineage>
        <taxon>Eukaryota</taxon>
        <taxon>Fungi</taxon>
        <taxon>Dikarya</taxon>
        <taxon>Ascomycota</taxon>
        <taxon>Pezizomycotina</taxon>
        <taxon>Dothideomycetes</taxon>
        <taxon>Pleosporomycetidae</taxon>
        <taxon>Pleosporales</taxon>
        <taxon>Melanommataceae</taxon>
        <taxon>Melanomma</taxon>
    </lineage>
</organism>
<evidence type="ECO:0000313" key="1">
    <source>
        <dbReference type="EMBL" id="KAF2791360.1"/>
    </source>
</evidence>
<sequence length="66" mass="7311">MYSHIEYLACVCLSLLIDTNGMHLHTSKKMIITPQPHTSAPLPPTLLQIKALLKLFPPSAANSRSR</sequence>
<gene>
    <name evidence="1" type="ORF">K505DRAFT_67083</name>
</gene>
<accession>A0A6A6X4C5</accession>
<protein>
    <submittedName>
        <fullName evidence="1">Uncharacterized protein</fullName>
    </submittedName>
</protein>
<keyword evidence="2" id="KW-1185">Reference proteome</keyword>
<dbReference type="AlphaFoldDB" id="A0A6A6X4C5"/>
<name>A0A6A6X4C5_9PLEO</name>
<dbReference type="EMBL" id="MU002023">
    <property type="protein sequence ID" value="KAF2791360.1"/>
    <property type="molecule type" value="Genomic_DNA"/>
</dbReference>
<evidence type="ECO:0000313" key="2">
    <source>
        <dbReference type="Proteomes" id="UP000799757"/>
    </source>
</evidence>